<keyword evidence="3" id="KW-1185">Reference proteome</keyword>
<accession>A0ABR4C2W8</accession>
<organism evidence="2 3">
    <name type="scientific">Oculimacula yallundae</name>
    <dbReference type="NCBI Taxonomy" id="86028"/>
    <lineage>
        <taxon>Eukaryota</taxon>
        <taxon>Fungi</taxon>
        <taxon>Dikarya</taxon>
        <taxon>Ascomycota</taxon>
        <taxon>Pezizomycotina</taxon>
        <taxon>Leotiomycetes</taxon>
        <taxon>Helotiales</taxon>
        <taxon>Ploettnerulaceae</taxon>
        <taxon>Oculimacula</taxon>
    </lineage>
</organism>
<sequence>MESNTRLHRVHRLMNPSSTSVPSAGIVTSQKFPEGALHTSSSQDNWSRYHGPQGSQGFVVFDFHILYSKTSVQFTEEKA</sequence>
<feature type="compositionally biased region" description="Basic residues" evidence="1">
    <location>
        <begin position="1"/>
        <end position="12"/>
    </location>
</feature>
<name>A0ABR4C2W8_9HELO</name>
<feature type="region of interest" description="Disordered" evidence="1">
    <location>
        <begin position="1"/>
        <end position="24"/>
    </location>
</feature>
<proteinExistence type="predicted"/>
<dbReference type="Proteomes" id="UP001595075">
    <property type="component" value="Unassembled WGS sequence"/>
</dbReference>
<evidence type="ECO:0000313" key="3">
    <source>
        <dbReference type="Proteomes" id="UP001595075"/>
    </source>
</evidence>
<reference evidence="2 3" key="1">
    <citation type="journal article" date="2024" name="Commun. Biol.">
        <title>Comparative genomic analysis of thermophilic fungi reveals convergent evolutionary adaptations and gene losses.</title>
        <authorList>
            <person name="Steindorff A.S."/>
            <person name="Aguilar-Pontes M.V."/>
            <person name="Robinson A.J."/>
            <person name="Andreopoulos B."/>
            <person name="LaButti K."/>
            <person name="Kuo A."/>
            <person name="Mondo S."/>
            <person name="Riley R."/>
            <person name="Otillar R."/>
            <person name="Haridas S."/>
            <person name="Lipzen A."/>
            <person name="Grimwood J."/>
            <person name="Schmutz J."/>
            <person name="Clum A."/>
            <person name="Reid I.D."/>
            <person name="Moisan M.C."/>
            <person name="Butler G."/>
            <person name="Nguyen T.T.M."/>
            <person name="Dewar K."/>
            <person name="Conant G."/>
            <person name="Drula E."/>
            <person name="Henrissat B."/>
            <person name="Hansel C."/>
            <person name="Singer S."/>
            <person name="Hutchinson M.I."/>
            <person name="de Vries R.P."/>
            <person name="Natvig D.O."/>
            <person name="Powell A.J."/>
            <person name="Tsang A."/>
            <person name="Grigoriev I.V."/>
        </authorList>
    </citation>
    <scope>NUCLEOTIDE SEQUENCE [LARGE SCALE GENOMIC DNA]</scope>
    <source>
        <strain evidence="2 3">CBS 494.80</strain>
    </source>
</reference>
<dbReference type="EMBL" id="JAZHXI010000015">
    <property type="protein sequence ID" value="KAL2063679.1"/>
    <property type="molecule type" value="Genomic_DNA"/>
</dbReference>
<protein>
    <submittedName>
        <fullName evidence="2">Uncharacterized protein</fullName>
    </submittedName>
</protein>
<gene>
    <name evidence="2" type="ORF">VTL71DRAFT_5484</name>
</gene>
<evidence type="ECO:0000313" key="2">
    <source>
        <dbReference type="EMBL" id="KAL2063679.1"/>
    </source>
</evidence>
<evidence type="ECO:0000256" key="1">
    <source>
        <dbReference type="SAM" id="MobiDB-lite"/>
    </source>
</evidence>
<feature type="compositionally biased region" description="Polar residues" evidence="1">
    <location>
        <begin position="15"/>
        <end position="24"/>
    </location>
</feature>
<comment type="caution">
    <text evidence="2">The sequence shown here is derived from an EMBL/GenBank/DDBJ whole genome shotgun (WGS) entry which is preliminary data.</text>
</comment>